<feature type="transmembrane region" description="Helical" evidence="2">
    <location>
        <begin position="117"/>
        <end position="137"/>
    </location>
</feature>
<dbReference type="EMBL" id="BMLG01000005">
    <property type="protein sequence ID" value="GGM29619.1"/>
    <property type="molecule type" value="Genomic_DNA"/>
</dbReference>
<keyword evidence="2" id="KW-1133">Transmembrane helix</keyword>
<feature type="region of interest" description="Disordered" evidence="1">
    <location>
        <begin position="177"/>
        <end position="204"/>
    </location>
</feature>
<feature type="transmembrane region" description="Helical" evidence="2">
    <location>
        <begin position="62"/>
        <end position="82"/>
    </location>
</feature>
<evidence type="ECO:0000256" key="1">
    <source>
        <dbReference type="SAM" id="MobiDB-lite"/>
    </source>
</evidence>
<reference evidence="3" key="1">
    <citation type="journal article" date="2014" name="Int. J. Syst. Evol. Microbiol.">
        <title>Complete genome sequence of Corynebacterium casei LMG S-19264T (=DSM 44701T), isolated from a smear-ripened cheese.</title>
        <authorList>
            <consortium name="US DOE Joint Genome Institute (JGI-PGF)"/>
            <person name="Walter F."/>
            <person name="Albersmeier A."/>
            <person name="Kalinowski J."/>
            <person name="Ruckert C."/>
        </authorList>
    </citation>
    <scope>NUCLEOTIDE SEQUENCE</scope>
    <source>
        <strain evidence="3">CGMCC 1.6333</strain>
    </source>
</reference>
<dbReference type="RefSeq" id="WP_117153819.1">
    <property type="nucleotide sequence ID" value="NZ_BMLG01000005.1"/>
</dbReference>
<evidence type="ECO:0000313" key="4">
    <source>
        <dbReference type="Proteomes" id="UP000618460"/>
    </source>
</evidence>
<name>A0A917TMV1_9BACI</name>
<feature type="compositionally biased region" description="Basic and acidic residues" evidence="1">
    <location>
        <begin position="178"/>
        <end position="204"/>
    </location>
</feature>
<sequence>MTTSLTVMLLTISVLYLIFLLKTIKHRKRITCMTGMMISMALGMSIGIIIGIIFGINYSSNIFTSTVLGMLIGIIAGVLPGLTISMMAVLDGLLSGAMGGMMGAMLGVMVLSDYRDILVKLMFLLFVFTLLIVFYILNQELGINHKSILHNHVVMAILIVTFFVTFNQLGPVFPRDNVNQHDGHGEENHDFSNPLKDLKDYEHD</sequence>
<evidence type="ECO:0000313" key="3">
    <source>
        <dbReference type="EMBL" id="GGM29619.1"/>
    </source>
</evidence>
<keyword evidence="2" id="KW-0812">Transmembrane</keyword>
<protein>
    <submittedName>
        <fullName evidence="3">Uncharacterized protein</fullName>
    </submittedName>
</protein>
<dbReference type="AlphaFoldDB" id="A0A917TMV1"/>
<keyword evidence="2" id="KW-0472">Membrane</keyword>
<accession>A0A917TMV1</accession>
<gene>
    <name evidence="3" type="ORF">GCM10011351_14690</name>
</gene>
<feature type="transmembrane region" description="Helical" evidence="2">
    <location>
        <begin position="89"/>
        <end position="111"/>
    </location>
</feature>
<dbReference type="OrthoDB" id="9816061at2"/>
<comment type="caution">
    <text evidence="3">The sequence shown here is derived from an EMBL/GenBank/DDBJ whole genome shotgun (WGS) entry which is preliminary data.</text>
</comment>
<feature type="transmembrane region" description="Helical" evidence="2">
    <location>
        <begin position="6"/>
        <end position="24"/>
    </location>
</feature>
<feature type="transmembrane region" description="Helical" evidence="2">
    <location>
        <begin position="149"/>
        <end position="169"/>
    </location>
</feature>
<reference evidence="3" key="2">
    <citation type="submission" date="2020-09" db="EMBL/GenBank/DDBJ databases">
        <authorList>
            <person name="Sun Q."/>
            <person name="Zhou Y."/>
        </authorList>
    </citation>
    <scope>NUCLEOTIDE SEQUENCE</scope>
    <source>
        <strain evidence="3">CGMCC 1.6333</strain>
    </source>
</reference>
<feature type="transmembrane region" description="Helical" evidence="2">
    <location>
        <begin position="36"/>
        <end position="56"/>
    </location>
</feature>
<evidence type="ECO:0000256" key="2">
    <source>
        <dbReference type="SAM" id="Phobius"/>
    </source>
</evidence>
<dbReference type="Proteomes" id="UP000618460">
    <property type="component" value="Unassembled WGS sequence"/>
</dbReference>
<proteinExistence type="predicted"/>
<keyword evidence="4" id="KW-1185">Reference proteome</keyword>
<organism evidence="3 4">
    <name type="scientific">Paraliobacillus quinghaiensis</name>
    <dbReference type="NCBI Taxonomy" id="470815"/>
    <lineage>
        <taxon>Bacteria</taxon>
        <taxon>Bacillati</taxon>
        <taxon>Bacillota</taxon>
        <taxon>Bacilli</taxon>
        <taxon>Bacillales</taxon>
        <taxon>Bacillaceae</taxon>
        <taxon>Paraliobacillus</taxon>
    </lineage>
</organism>